<evidence type="ECO:0000313" key="1">
    <source>
        <dbReference type="EMBL" id="QHU22521.1"/>
    </source>
</evidence>
<accession>A0A6C0KZ51</accession>
<protein>
    <submittedName>
        <fullName evidence="1">Uncharacterized protein</fullName>
    </submittedName>
</protein>
<reference evidence="1" key="1">
    <citation type="journal article" date="2020" name="Nature">
        <title>Giant virus diversity and host interactions through global metagenomics.</title>
        <authorList>
            <person name="Schulz F."/>
            <person name="Roux S."/>
            <person name="Paez-Espino D."/>
            <person name="Jungbluth S."/>
            <person name="Walsh D.A."/>
            <person name="Denef V.J."/>
            <person name="McMahon K.D."/>
            <person name="Konstantinidis K.T."/>
            <person name="Eloe-Fadrosh E.A."/>
            <person name="Kyrpides N.C."/>
            <person name="Woyke T."/>
        </authorList>
    </citation>
    <scope>NUCLEOTIDE SEQUENCE</scope>
    <source>
        <strain evidence="1">GVMAG-S-ERX555907-102</strain>
    </source>
</reference>
<proteinExistence type="predicted"/>
<dbReference type="AlphaFoldDB" id="A0A6C0KZ51"/>
<dbReference type="EMBL" id="MN741009">
    <property type="protein sequence ID" value="QHU22521.1"/>
    <property type="molecule type" value="Genomic_DNA"/>
</dbReference>
<name>A0A6C0KZ51_9ZZZZ</name>
<sequence>MSLAGIDLNENNYDYEGLLNLFALKHDFNKSDLKLAKKKIMKLHPDRCKLPRELFVFMIKMYCKVEEIYNFTHHENDEDKLTINFDVDETFKNYLEKKNINPEKNYELFTKEFNKMFDQVYISDNQDGYSEWMKSEENIYNKDDLEESRQTAVNNAIVEINEITEVGGTNFSNNQTDLKEVYSNPFVAMDIDKVYKEKPKFSSVEEYKTFLAAEDDDTQPLSNDASLKYFENKERLLNNQSKNIAFEQMKQKELMHKNYNSYISKYLKLEN</sequence>
<organism evidence="1">
    <name type="scientific">viral metagenome</name>
    <dbReference type="NCBI Taxonomy" id="1070528"/>
    <lineage>
        <taxon>unclassified sequences</taxon>
        <taxon>metagenomes</taxon>
        <taxon>organismal metagenomes</taxon>
    </lineage>
</organism>